<proteinExistence type="predicted"/>
<organism evidence="2 3">
    <name type="scientific">Callipepla squamata</name>
    <name type="common">Scaled quail</name>
    <dbReference type="NCBI Taxonomy" id="9009"/>
    <lineage>
        <taxon>Eukaryota</taxon>
        <taxon>Metazoa</taxon>
        <taxon>Chordata</taxon>
        <taxon>Craniata</taxon>
        <taxon>Vertebrata</taxon>
        <taxon>Euteleostomi</taxon>
        <taxon>Archelosauria</taxon>
        <taxon>Archosauria</taxon>
        <taxon>Dinosauria</taxon>
        <taxon>Saurischia</taxon>
        <taxon>Theropoda</taxon>
        <taxon>Coelurosauria</taxon>
        <taxon>Aves</taxon>
        <taxon>Neognathae</taxon>
        <taxon>Galloanserae</taxon>
        <taxon>Galliformes</taxon>
        <taxon>Odontophoridae</taxon>
        <taxon>Callipepla</taxon>
    </lineage>
</organism>
<feature type="region of interest" description="Disordered" evidence="1">
    <location>
        <begin position="53"/>
        <end position="101"/>
    </location>
</feature>
<feature type="compositionally biased region" description="Basic and acidic residues" evidence="1">
    <location>
        <begin position="68"/>
        <end position="80"/>
    </location>
</feature>
<reference evidence="2 3" key="1">
    <citation type="submission" date="2016-07" db="EMBL/GenBank/DDBJ databases">
        <title>Disparate Historic Effective Population Sizes Predicted by Modern Levels of Genome Diversity for the Scaled Quail (Callipepla squamata) and the Northern Bobwhite (Colinus virginianus): Inferences from First and Second Generation Draft Genome Assemblies for Sympatric New World Quail.</title>
        <authorList>
            <person name="Oldeschulte D.L."/>
            <person name="Halley Y.A."/>
            <person name="Bhattarai E.K."/>
            <person name="Brashear W.A."/>
            <person name="Hill J."/>
            <person name="Metz R.P."/>
            <person name="Johnson C.D."/>
            <person name="Rollins D."/>
            <person name="Peterson M.J."/>
            <person name="Bickhart D.M."/>
            <person name="Decker J.E."/>
            <person name="Seabury C.M."/>
        </authorList>
    </citation>
    <scope>NUCLEOTIDE SEQUENCE [LARGE SCALE GENOMIC DNA]</scope>
    <source>
        <strain evidence="2 3">Texas</strain>
        <tissue evidence="2">Leg muscle</tissue>
    </source>
</reference>
<dbReference type="Proteomes" id="UP000198323">
    <property type="component" value="Unassembled WGS sequence"/>
</dbReference>
<comment type="caution">
    <text evidence="2">The sequence shown here is derived from an EMBL/GenBank/DDBJ whole genome shotgun (WGS) entry which is preliminary data.</text>
</comment>
<evidence type="ECO:0000256" key="1">
    <source>
        <dbReference type="SAM" id="MobiDB-lite"/>
    </source>
</evidence>
<gene>
    <name evidence="2" type="ORF">ASZ78_007076</name>
</gene>
<evidence type="ECO:0000313" key="2">
    <source>
        <dbReference type="EMBL" id="OXB53906.1"/>
    </source>
</evidence>
<evidence type="ECO:0000313" key="3">
    <source>
        <dbReference type="Proteomes" id="UP000198323"/>
    </source>
</evidence>
<protein>
    <submittedName>
        <fullName evidence="2">Uncharacterized protein</fullName>
    </submittedName>
</protein>
<accession>A0A226MF33</accession>
<keyword evidence="3" id="KW-1185">Reference proteome</keyword>
<dbReference type="AlphaFoldDB" id="A0A226MF33"/>
<sequence length="101" mass="11063">MAKGGQAVKTVIVITEELVMKADAFYIVKRQLEKAPLAGLGLSLKLTVQGRTEQIQNSGSSPPPKGQICRDRQDAMRDMNDTDQGVNQAPRQGALLERQKE</sequence>
<dbReference type="EMBL" id="MCFN01001034">
    <property type="protein sequence ID" value="OXB53906.1"/>
    <property type="molecule type" value="Genomic_DNA"/>
</dbReference>
<name>A0A226MF33_CALSU</name>